<keyword evidence="1" id="KW-1133">Transmembrane helix</keyword>
<evidence type="ECO:0000256" key="1">
    <source>
        <dbReference type="SAM" id="Phobius"/>
    </source>
</evidence>
<evidence type="ECO:0000313" key="3">
    <source>
        <dbReference type="Proteomes" id="UP000612808"/>
    </source>
</evidence>
<protein>
    <submittedName>
        <fullName evidence="2">Uncharacterized protein</fullName>
    </submittedName>
</protein>
<keyword evidence="1" id="KW-0812">Transmembrane</keyword>
<gene>
    <name evidence="2" type="ORF">Aru02nite_12660</name>
</gene>
<dbReference type="RefSeq" id="WP_203655608.1">
    <property type="nucleotide sequence ID" value="NZ_BAAAZM010000003.1"/>
</dbReference>
<accession>A0A8J3J5A0</accession>
<feature type="transmembrane region" description="Helical" evidence="1">
    <location>
        <begin position="51"/>
        <end position="72"/>
    </location>
</feature>
<proteinExistence type="predicted"/>
<dbReference type="Proteomes" id="UP000612808">
    <property type="component" value="Unassembled WGS sequence"/>
</dbReference>
<organism evidence="2 3">
    <name type="scientific">Actinocatenispora rupis</name>
    <dbReference type="NCBI Taxonomy" id="519421"/>
    <lineage>
        <taxon>Bacteria</taxon>
        <taxon>Bacillati</taxon>
        <taxon>Actinomycetota</taxon>
        <taxon>Actinomycetes</taxon>
        <taxon>Micromonosporales</taxon>
        <taxon>Micromonosporaceae</taxon>
        <taxon>Actinocatenispora</taxon>
    </lineage>
</organism>
<evidence type="ECO:0000313" key="2">
    <source>
        <dbReference type="EMBL" id="GID10377.1"/>
    </source>
</evidence>
<dbReference type="EMBL" id="BOMB01000007">
    <property type="protein sequence ID" value="GID10377.1"/>
    <property type="molecule type" value="Genomic_DNA"/>
</dbReference>
<comment type="caution">
    <text evidence="2">The sequence shown here is derived from an EMBL/GenBank/DDBJ whole genome shotgun (WGS) entry which is preliminary data.</text>
</comment>
<keyword evidence="3" id="KW-1185">Reference proteome</keyword>
<keyword evidence="1" id="KW-0472">Membrane</keyword>
<reference evidence="2" key="1">
    <citation type="submission" date="2021-01" db="EMBL/GenBank/DDBJ databases">
        <title>Whole genome shotgun sequence of Actinocatenispora rupis NBRC 107355.</title>
        <authorList>
            <person name="Komaki H."/>
            <person name="Tamura T."/>
        </authorList>
    </citation>
    <scope>NUCLEOTIDE SEQUENCE</scope>
    <source>
        <strain evidence="2">NBRC 107355</strain>
    </source>
</reference>
<sequence>MSFSYGNMMSPGRRDRLLRPYRPLRVSWQWLVGVLALAAIGGDVAWRVLAYAGLAVPYGTTDALILAVFLAYRVAVAVQGPPDPLPPNLMPPTSETPDRPFVGARRWEDRLAWTHDDAVSFDRTVRPRLASIVDERLRYLYGVGLAGDGPGGVERVRELLGGGGGVPGGDLWTFLTTETARVPRVAEVAAAVDRMERLFRE</sequence>
<name>A0A8J3J5A0_9ACTN</name>
<dbReference type="AlphaFoldDB" id="A0A8J3J5A0"/>